<organism evidence="3 4">
    <name type="scientific">Oncorhynchus tshawytscha</name>
    <name type="common">Chinook salmon</name>
    <name type="synonym">Salmo tshawytscha</name>
    <dbReference type="NCBI Taxonomy" id="74940"/>
    <lineage>
        <taxon>Eukaryota</taxon>
        <taxon>Metazoa</taxon>
        <taxon>Chordata</taxon>
        <taxon>Craniata</taxon>
        <taxon>Vertebrata</taxon>
        <taxon>Euteleostomi</taxon>
        <taxon>Actinopterygii</taxon>
        <taxon>Neopterygii</taxon>
        <taxon>Teleostei</taxon>
        <taxon>Protacanthopterygii</taxon>
        <taxon>Salmoniformes</taxon>
        <taxon>Salmonidae</taxon>
        <taxon>Salmoninae</taxon>
        <taxon>Oncorhynchus</taxon>
    </lineage>
</organism>
<dbReference type="Gene3D" id="3.30.420.10">
    <property type="entry name" value="Ribonuclease H-like superfamily/Ribonuclease H"/>
    <property type="match status" value="1"/>
</dbReference>
<dbReference type="Proteomes" id="UP000694402">
    <property type="component" value="Unassembled WGS sequence"/>
</dbReference>
<dbReference type="Ensembl" id="ENSOTST00005141337.1">
    <property type="protein sequence ID" value="ENSOTSP00005111254.1"/>
    <property type="gene ID" value="ENSOTSG00005070209.1"/>
</dbReference>
<feature type="domain" description="Sleeping Beauty transposase HTH" evidence="2">
    <location>
        <begin position="11"/>
        <end position="50"/>
    </location>
</feature>
<dbReference type="Ensembl" id="ENSOTST00005156405.1">
    <property type="protein sequence ID" value="ENSOTSP00005120865.1"/>
    <property type="gene ID" value="ENSOTSG00005070209.1"/>
</dbReference>
<dbReference type="InterPro" id="IPR057667">
    <property type="entry name" value="HTH_SB"/>
</dbReference>
<dbReference type="InterPro" id="IPR009057">
    <property type="entry name" value="Homeodomain-like_sf"/>
</dbReference>
<feature type="domain" description="Transposase Tc1-like" evidence="1">
    <location>
        <begin position="68"/>
        <end position="136"/>
    </location>
</feature>
<dbReference type="GO" id="GO:0006313">
    <property type="term" value="P:DNA transposition"/>
    <property type="evidence" value="ECO:0007669"/>
    <property type="project" value="InterPro"/>
</dbReference>
<dbReference type="InterPro" id="IPR036397">
    <property type="entry name" value="RNaseH_sf"/>
</dbReference>
<evidence type="ECO:0000259" key="1">
    <source>
        <dbReference type="Pfam" id="PF01498"/>
    </source>
</evidence>
<dbReference type="PANTHER" id="PTHR46068:SF1">
    <property type="entry name" value="TRANSPOSASE IS30-LIKE HTH DOMAIN-CONTAINING PROTEIN"/>
    <property type="match status" value="1"/>
</dbReference>
<dbReference type="GO" id="GO:0015074">
    <property type="term" value="P:DNA integration"/>
    <property type="evidence" value="ECO:0007669"/>
    <property type="project" value="InterPro"/>
</dbReference>
<name>A0AAZ3P5S7_ONCTS</name>
<evidence type="ECO:0000313" key="4">
    <source>
        <dbReference type="Proteomes" id="UP000694402"/>
    </source>
</evidence>
<dbReference type="SUPFAM" id="SSF46689">
    <property type="entry name" value="Homeodomain-like"/>
    <property type="match status" value="1"/>
</dbReference>
<dbReference type="InterPro" id="IPR002492">
    <property type="entry name" value="Transposase_Tc1-like"/>
</dbReference>
<evidence type="ECO:0000313" key="3">
    <source>
        <dbReference type="Ensembl" id="ENSOTSP00005111254.1"/>
    </source>
</evidence>
<dbReference type="GO" id="GO:0003677">
    <property type="term" value="F:DNA binding"/>
    <property type="evidence" value="ECO:0007669"/>
    <property type="project" value="InterPro"/>
</dbReference>
<sequence length="182" mass="20607">MGISKSGNTSEKIVDLHKSGSFLGAISKCLKVPRSSVQTIVHKYKHHGTMQPSYRSGRRRVLSLRDERTLVRKVQINPRTTAKDVVKMLEETGAKVSISTVKRVLYRHNLKGHSARKKPLLQNHHKKARLRFATAHGDKDRTSWRNVLWSDETKIEPLCLEKNGGGLQAPIMLWGGLVHFTK</sequence>
<dbReference type="GeneTree" id="ENSGT01150000286979"/>
<protein>
    <recommendedName>
        <fullName evidence="5">Transposase Tc1-like domain-containing protein</fullName>
    </recommendedName>
</protein>
<dbReference type="PANTHER" id="PTHR46068">
    <property type="entry name" value="PROTEIN CBG27172"/>
    <property type="match status" value="1"/>
</dbReference>
<dbReference type="InterPro" id="IPR036388">
    <property type="entry name" value="WH-like_DNA-bd_sf"/>
</dbReference>
<dbReference type="Pfam" id="PF25787">
    <property type="entry name" value="HTH_SB"/>
    <property type="match status" value="1"/>
</dbReference>
<evidence type="ECO:0000259" key="2">
    <source>
        <dbReference type="Pfam" id="PF25787"/>
    </source>
</evidence>
<reference evidence="3" key="2">
    <citation type="submission" date="2025-05" db="UniProtKB">
        <authorList>
            <consortium name="Ensembl"/>
        </authorList>
    </citation>
    <scope>IDENTIFICATION</scope>
</reference>
<dbReference type="AlphaFoldDB" id="A0AAZ3P5S7"/>
<reference evidence="4" key="1">
    <citation type="journal article" date="2018" name="PLoS ONE">
        <title>Chinook salmon (Oncorhynchus tshawytscha) genome and transcriptome.</title>
        <authorList>
            <person name="Christensen K.A."/>
            <person name="Leong J.S."/>
            <person name="Sakhrani D."/>
            <person name="Biagi C.A."/>
            <person name="Minkley D.R."/>
            <person name="Withler R.E."/>
            <person name="Rondeau E.B."/>
            <person name="Koop B.F."/>
            <person name="Devlin R.H."/>
        </authorList>
    </citation>
    <scope>NUCLEOTIDE SEQUENCE [LARGE SCALE GENOMIC DNA]</scope>
</reference>
<dbReference type="Gene3D" id="1.10.10.10">
    <property type="entry name" value="Winged helix-like DNA-binding domain superfamily/Winged helix DNA-binding domain"/>
    <property type="match status" value="1"/>
</dbReference>
<dbReference type="Pfam" id="PF01498">
    <property type="entry name" value="HTH_Tnp_Tc3_2"/>
    <property type="match status" value="1"/>
</dbReference>
<accession>A0AAZ3P5S7</accession>
<proteinExistence type="predicted"/>
<evidence type="ECO:0008006" key="5">
    <source>
        <dbReference type="Google" id="ProtNLM"/>
    </source>
</evidence>
<keyword evidence="4" id="KW-1185">Reference proteome</keyword>